<comment type="caution">
    <text evidence="2">The sequence shown here is derived from an EMBL/GenBank/DDBJ whole genome shotgun (WGS) entry which is preliminary data.</text>
</comment>
<organism evidence="2 3">
    <name type="scientific">Mycobacterium aquaticum</name>
    <dbReference type="NCBI Taxonomy" id="1927124"/>
    <lineage>
        <taxon>Bacteria</taxon>
        <taxon>Bacillati</taxon>
        <taxon>Actinomycetota</taxon>
        <taxon>Actinomycetes</taxon>
        <taxon>Mycobacteriales</taxon>
        <taxon>Mycobacteriaceae</taxon>
        <taxon>Mycobacterium</taxon>
    </lineage>
</organism>
<gene>
    <name evidence="2" type="ORF">BST13_33025</name>
</gene>
<dbReference type="EMBL" id="MVHF01000054">
    <property type="protein sequence ID" value="ORA25148.1"/>
    <property type="molecule type" value="Genomic_DNA"/>
</dbReference>
<keyword evidence="1" id="KW-1133">Transmembrane helix</keyword>
<keyword evidence="3" id="KW-1185">Reference proteome</keyword>
<dbReference type="Proteomes" id="UP000192448">
    <property type="component" value="Unassembled WGS sequence"/>
</dbReference>
<dbReference type="RefSeq" id="WP_083169709.1">
    <property type="nucleotide sequence ID" value="NZ_MVHF01000054.1"/>
</dbReference>
<accession>A0A1X0A5K9</accession>
<dbReference type="OrthoDB" id="4753596at2"/>
<feature type="transmembrane region" description="Helical" evidence="1">
    <location>
        <begin position="31"/>
        <end position="64"/>
    </location>
</feature>
<protein>
    <submittedName>
        <fullName evidence="2">Uncharacterized protein</fullName>
    </submittedName>
</protein>
<dbReference type="AlphaFoldDB" id="A0A1X0A5K9"/>
<evidence type="ECO:0000256" key="1">
    <source>
        <dbReference type="SAM" id="Phobius"/>
    </source>
</evidence>
<proteinExistence type="predicted"/>
<keyword evidence="1" id="KW-0812">Transmembrane</keyword>
<evidence type="ECO:0000313" key="3">
    <source>
        <dbReference type="Proteomes" id="UP000192448"/>
    </source>
</evidence>
<name>A0A1X0A5K9_9MYCO</name>
<reference evidence="2 3" key="1">
    <citation type="submission" date="2017-02" db="EMBL/GenBank/DDBJ databases">
        <title>The new phylogeny of genus Mycobacterium.</title>
        <authorList>
            <person name="Tortoli E."/>
            <person name="Trovato A."/>
            <person name="Cirillo D.M."/>
        </authorList>
    </citation>
    <scope>NUCLEOTIDE SEQUENCE [LARGE SCALE GENOMIC DNA]</scope>
    <source>
        <strain evidence="2 3">RW6</strain>
    </source>
</reference>
<keyword evidence="1" id="KW-0472">Membrane</keyword>
<evidence type="ECO:0000313" key="2">
    <source>
        <dbReference type="EMBL" id="ORA25148.1"/>
    </source>
</evidence>
<sequence length="128" mass="14464">MPAQHICPRCGHEDRCEYGSWADRHPVLSTIAGLFTITLMSMMFSVYPVAAITMTAFAGAWMGVRLFLRERQRRAGLVARADWEHAAMMARPAPPVQPMHVPTNPPTMPPRHVMNIWPTSRIQTGQQR</sequence>